<dbReference type="InterPro" id="IPR006225">
    <property type="entry name" value="PsdUridine_synth_RluC/D"/>
</dbReference>
<dbReference type="SMART" id="SM00363">
    <property type="entry name" value="S4"/>
    <property type="match status" value="1"/>
</dbReference>
<proteinExistence type="inferred from homology"/>
<dbReference type="InterPro" id="IPR006145">
    <property type="entry name" value="PsdUridine_synth_RsuA/RluA"/>
</dbReference>
<dbReference type="InterPro" id="IPR050188">
    <property type="entry name" value="RluA_PseudoU_synthase"/>
</dbReference>
<dbReference type="Gene3D" id="3.30.2350.10">
    <property type="entry name" value="Pseudouridine synthase"/>
    <property type="match status" value="1"/>
</dbReference>
<dbReference type="GO" id="GO:0160141">
    <property type="term" value="F:23S rRNA pseudouridine(955/2504/2580) synthase activity"/>
    <property type="evidence" value="ECO:0007669"/>
    <property type="project" value="UniProtKB-EC"/>
</dbReference>
<protein>
    <recommendedName>
        <fullName evidence="5">Ribosomal large subunit pseudouridine synthase C</fullName>
        <ecNumber evidence="4">5.4.99.24</ecNumber>
    </recommendedName>
    <alternativeName>
        <fullName evidence="9">23S rRNA pseudouridine(955/2504/2580) synthase</fullName>
    </alternativeName>
    <alternativeName>
        <fullName evidence="10">rRNA pseudouridylate synthase C</fullName>
    </alternativeName>
    <alternativeName>
        <fullName evidence="11">rRNA-uridine isomerase C</fullName>
    </alternativeName>
</protein>
<evidence type="ECO:0000256" key="3">
    <source>
        <dbReference type="ARBA" id="ARBA00010876"/>
    </source>
</evidence>
<evidence type="ECO:0000256" key="7">
    <source>
        <dbReference type="ARBA" id="ARBA00022884"/>
    </source>
</evidence>
<dbReference type="SUPFAM" id="SSF55120">
    <property type="entry name" value="Pseudouridine synthase"/>
    <property type="match status" value="1"/>
</dbReference>
<dbReference type="GO" id="GO:0000455">
    <property type="term" value="P:enzyme-directed rRNA pseudouridine synthesis"/>
    <property type="evidence" value="ECO:0007669"/>
    <property type="project" value="TreeGrafter"/>
</dbReference>
<dbReference type="PROSITE" id="PS50889">
    <property type="entry name" value="S4"/>
    <property type="match status" value="1"/>
</dbReference>
<gene>
    <name evidence="13" type="ORF">LCGC14_0881320</name>
</gene>
<dbReference type="Gene3D" id="3.10.290.10">
    <property type="entry name" value="RNA-binding S4 domain"/>
    <property type="match status" value="1"/>
</dbReference>
<keyword evidence="6" id="KW-0698">rRNA processing</keyword>
<dbReference type="PANTHER" id="PTHR21600">
    <property type="entry name" value="MITOCHONDRIAL RNA PSEUDOURIDINE SYNTHASE"/>
    <property type="match status" value="1"/>
</dbReference>
<dbReference type="PANTHER" id="PTHR21600:SF92">
    <property type="entry name" value="RIBOSOMAL LARGE SUBUNIT PSEUDOURIDINE SYNTHASE C"/>
    <property type="match status" value="1"/>
</dbReference>
<dbReference type="EC" id="5.4.99.24" evidence="4"/>
<dbReference type="GO" id="GO:0003723">
    <property type="term" value="F:RNA binding"/>
    <property type="evidence" value="ECO:0007669"/>
    <property type="project" value="UniProtKB-KW"/>
</dbReference>
<reference evidence="13" key="1">
    <citation type="journal article" date="2015" name="Nature">
        <title>Complex archaea that bridge the gap between prokaryotes and eukaryotes.</title>
        <authorList>
            <person name="Spang A."/>
            <person name="Saw J.H."/>
            <person name="Jorgensen S.L."/>
            <person name="Zaremba-Niedzwiedzka K."/>
            <person name="Martijn J."/>
            <person name="Lind A.E."/>
            <person name="van Eijk R."/>
            <person name="Schleper C."/>
            <person name="Guy L."/>
            <person name="Ettema T.J."/>
        </authorList>
    </citation>
    <scope>NUCLEOTIDE SEQUENCE</scope>
</reference>
<organism evidence="13">
    <name type="scientific">marine sediment metagenome</name>
    <dbReference type="NCBI Taxonomy" id="412755"/>
    <lineage>
        <taxon>unclassified sequences</taxon>
        <taxon>metagenomes</taxon>
        <taxon>ecological metagenomes</taxon>
    </lineage>
</organism>
<sequence>MASHKAQSLKVQFIEISAAQAGQRIDNFLLTLEKGVPKSRIYRAIRKGEVRVNKGRIKQTYKLQPGDSVRVPPLKVVEKVTPTDVHPSLKQELLDSIIFEDDDLLVLNKPAGLAVHAGSQIQLGVIEAFRILRSECDFLELIHRLDRDTSGCLLIAKTRTALVNMQDQMKSHEIDKRYLTLLKGNLASEQQLIEQPLQKNIVTSGERMVKVDSDGKYAKTLFISRQVFANCQLTEVKLFTGRTHQIRVHSAWMGHPVAGDEKYGHREFNKEIKKSHLNRMFLHAWRLGIHHPITQEPMLLESPLPSKLEEVISFLGKS</sequence>
<feature type="domain" description="RNA-binding S4" evidence="12">
    <location>
        <begin position="23"/>
        <end position="82"/>
    </location>
</feature>
<dbReference type="CDD" id="cd02869">
    <property type="entry name" value="PseudoU_synth_RluA_like"/>
    <property type="match status" value="1"/>
</dbReference>
<accession>A0A0F9S8U9</accession>
<evidence type="ECO:0000256" key="11">
    <source>
        <dbReference type="ARBA" id="ARBA00033053"/>
    </source>
</evidence>
<evidence type="ECO:0000256" key="1">
    <source>
        <dbReference type="ARBA" id="ARBA00000381"/>
    </source>
</evidence>
<dbReference type="AlphaFoldDB" id="A0A0F9S8U9"/>
<evidence type="ECO:0000256" key="10">
    <source>
        <dbReference type="ARBA" id="ARBA00031975"/>
    </source>
</evidence>
<dbReference type="SUPFAM" id="SSF55174">
    <property type="entry name" value="Alpha-L RNA-binding motif"/>
    <property type="match status" value="1"/>
</dbReference>
<dbReference type="InterPro" id="IPR002942">
    <property type="entry name" value="S4_RNA-bd"/>
</dbReference>
<evidence type="ECO:0000256" key="2">
    <source>
        <dbReference type="ARBA" id="ARBA00002876"/>
    </source>
</evidence>
<evidence type="ECO:0000256" key="9">
    <source>
        <dbReference type="ARBA" id="ARBA00030705"/>
    </source>
</evidence>
<dbReference type="Pfam" id="PF01479">
    <property type="entry name" value="S4"/>
    <property type="match status" value="1"/>
</dbReference>
<keyword evidence="8" id="KW-0413">Isomerase</keyword>
<dbReference type="InterPro" id="IPR020103">
    <property type="entry name" value="PsdUridine_synth_cat_dom_sf"/>
</dbReference>
<comment type="caution">
    <text evidence="13">The sequence shown here is derived from an EMBL/GenBank/DDBJ whole genome shotgun (WGS) entry which is preliminary data.</text>
</comment>
<comment type="function">
    <text evidence="2">Responsible for synthesis of pseudouridine from uracil at positions 955, 2504 and 2580 in 23S ribosomal RNA.</text>
</comment>
<dbReference type="CDD" id="cd00165">
    <property type="entry name" value="S4"/>
    <property type="match status" value="1"/>
</dbReference>
<dbReference type="InterPro" id="IPR006224">
    <property type="entry name" value="PsdUridine_synth_RluA-like_CS"/>
</dbReference>
<evidence type="ECO:0000256" key="5">
    <source>
        <dbReference type="ARBA" id="ARBA00017128"/>
    </source>
</evidence>
<evidence type="ECO:0000256" key="6">
    <source>
        <dbReference type="ARBA" id="ARBA00022552"/>
    </source>
</evidence>
<dbReference type="InterPro" id="IPR036986">
    <property type="entry name" value="S4_RNA-bd_sf"/>
</dbReference>
<dbReference type="EMBL" id="LAZR01002774">
    <property type="protein sequence ID" value="KKN25768.1"/>
    <property type="molecule type" value="Genomic_DNA"/>
</dbReference>
<comment type="similarity">
    <text evidence="3">Belongs to the pseudouridine synthase RluA family.</text>
</comment>
<dbReference type="NCBIfam" id="TIGR00005">
    <property type="entry name" value="rluA_subfam"/>
    <property type="match status" value="1"/>
</dbReference>
<name>A0A0F9S8U9_9ZZZZ</name>
<evidence type="ECO:0000313" key="13">
    <source>
        <dbReference type="EMBL" id="KKN25768.1"/>
    </source>
</evidence>
<keyword evidence="7" id="KW-0694">RNA-binding</keyword>
<evidence type="ECO:0000256" key="8">
    <source>
        <dbReference type="ARBA" id="ARBA00023235"/>
    </source>
</evidence>
<evidence type="ECO:0000256" key="4">
    <source>
        <dbReference type="ARBA" id="ARBA00012785"/>
    </source>
</evidence>
<dbReference type="PROSITE" id="PS01129">
    <property type="entry name" value="PSI_RLU"/>
    <property type="match status" value="1"/>
</dbReference>
<evidence type="ECO:0000259" key="12">
    <source>
        <dbReference type="SMART" id="SM00363"/>
    </source>
</evidence>
<comment type="catalytic activity">
    <reaction evidence="1">
        <text>uridine(955/2504/2580) in 23S rRNA = pseudouridine(955/2504/2580) in 23S rRNA</text>
        <dbReference type="Rhea" id="RHEA:42528"/>
        <dbReference type="Rhea" id="RHEA-COMP:10099"/>
        <dbReference type="Rhea" id="RHEA-COMP:10100"/>
        <dbReference type="ChEBI" id="CHEBI:65314"/>
        <dbReference type="ChEBI" id="CHEBI:65315"/>
        <dbReference type="EC" id="5.4.99.24"/>
    </reaction>
</comment>
<dbReference type="Pfam" id="PF00849">
    <property type="entry name" value="PseudoU_synth_2"/>
    <property type="match status" value="1"/>
</dbReference>